<reference evidence="8" key="1">
    <citation type="journal article" date="2017" name="bioRxiv">
        <title>Comparative analysis of the genomes of Stylophora pistillata and Acropora digitifera provides evidence for extensive differences between species of corals.</title>
        <authorList>
            <person name="Voolstra C.R."/>
            <person name="Li Y."/>
            <person name="Liew Y.J."/>
            <person name="Baumgarten S."/>
            <person name="Zoccola D."/>
            <person name="Flot J.-F."/>
            <person name="Tambutte S."/>
            <person name="Allemand D."/>
            <person name="Aranda M."/>
        </authorList>
    </citation>
    <scope>NUCLEOTIDE SEQUENCE [LARGE SCALE GENOMIC DNA]</scope>
</reference>
<dbReference type="PANTHER" id="PTHR31501">
    <property type="entry name" value="CALCIUM RELEASE-ACTIVATED CALCIUM CHANNEL PROTEIN 1"/>
    <property type="match status" value="1"/>
</dbReference>
<feature type="transmembrane region" description="Helical" evidence="6">
    <location>
        <begin position="144"/>
        <end position="167"/>
    </location>
</feature>
<keyword evidence="4 6" id="KW-1133">Transmembrane helix</keyword>
<name>A0A2B4SSM2_STYPI</name>
<sequence>MKHAEEECVQKLTVKRLFLTRGKLKASSRTSALMSGFAMVAMVEIQLEPGVPEGLLIAFSVMTTILISVHVFALMISVCILPNIDGVANIHQQGTQIVQDSPHEKLHMHIEIAWIFSTGLGTLLFLAEIAILCWVKFYNYSKPAAVAASVVLVPVCIVFVWFALHFYRSLVQHKYERSFQGIEELQQIANQLHTDTGTAPSSPAASPCPNHRV</sequence>
<dbReference type="AlphaFoldDB" id="A0A2B4SSM2"/>
<dbReference type="PANTHER" id="PTHR31501:SF7">
    <property type="entry name" value="CALCIUM RELEASE-ACTIVATED CALCIUM CHANNEL PROTEIN 1"/>
    <property type="match status" value="1"/>
</dbReference>
<comment type="caution">
    <text evidence="7">The sequence shown here is derived from an EMBL/GenBank/DDBJ whole genome shotgun (WGS) entry which is preliminary data.</text>
</comment>
<evidence type="ECO:0000256" key="4">
    <source>
        <dbReference type="ARBA" id="ARBA00022989"/>
    </source>
</evidence>
<dbReference type="Pfam" id="PF07856">
    <property type="entry name" value="Orai-1"/>
    <property type="match status" value="1"/>
</dbReference>
<comment type="similarity">
    <text evidence="2">Belongs to the Orai family.</text>
</comment>
<proteinExistence type="inferred from homology"/>
<evidence type="ECO:0000256" key="6">
    <source>
        <dbReference type="SAM" id="Phobius"/>
    </source>
</evidence>
<evidence type="ECO:0000256" key="5">
    <source>
        <dbReference type="ARBA" id="ARBA00023136"/>
    </source>
</evidence>
<feature type="transmembrane region" description="Helical" evidence="6">
    <location>
        <begin position="55"/>
        <end position="81"/>
    </location>
</feature>
<gene>
    <name evidence="7" type="primary">orai1</name>
    <name evidence="7" type="ORF">AWC38_SpisGene3703</name>
</gene>
<dbReference type="EMBL" id="LSMT01000035">
    <property type="protein sequence ID" value="PFX31467.1"/>
    <property type="molecule type" value="Genomic_DNA"/>
</dbReference>
<dbReference type="GO" id="GO:0015279">
    <property type="term" value="F:store-operated calcium channel activity"/>
    <property type="evidence" value="ECO:0007669"/>
    <property type="project" value="TreeGrafter"/>
</dbReference>
<dbReference type="GO" id="GO:0016020">
    <property type="term" value="C:membrane"/>
    <property type="evidence" value="ECO:0007669"/>
    <property type="project" value="UniProtKB-SubCell"/>
</dbReference>
<evidence type="ECO:0000256" key="2">
    <source>
        <dbReference type="ARBA" id="ARBA00008062"/>
    </source>
</evidence>
<keyword evidence="5 6" id="KW-0472">Membrane</keyword>
<comment type="subcellular location">
    <subcellularLocation>
        <location evidence="1">Membrane</location>
        <topology evidence="1">Multi-pass membrane protein</topology>
    </subcellularLocation>
</comment>
<dbReference type="GO" id="GO:0002115">
    <property type="term" value="P:store-operated calcium entry"/>
    <property type="evidence" value="ECO:0007669"/>
    <property type="project" value="TreeGrafter"/>
</dbReference>
<dbReference type="STRING" id="50429.A0A2B4SSM2"/>
<dbReference type="Gene3D" id="1.20.140.140">
    <property type="entry name" value="Calcium release-activated calcium channel protein Orai"/>
    <property type="match status" value="1"/>
</dbReference>
<evidence type="ECO:0000313" key="8">
    <source>
        <dbReference type="Proteomes" id="UP000225706"/>
    </source>
</evidence>
<evidence type="ECO:0000256" key="1">
    <source>
        <dbReference type="ARBA" id="ARBA00004141"/>
    </source>
</evidence>
<keyword evidence="8" id="KW-1185">Reference proteome</keyword>
<feature type="transmembrane region" description="Helical" evidence="6">
    <location>
        <begin position="112"/>
        <end position="138"/>
    </location>
</feature>
<protein>
    <submittedName>
        <fullName evidence="7">Calcium release-activated calcium channel protein 1</fullName>
    </submittedName>
</protein>
<accession>A0A2B4SSM2</accession>
<dbReference type="InterPro" id="IPR038350">
    <property type="entry name" value="Orai_sf"/>
</dbReference>
<dbReference type="Proteomes" id="UP000225706">
    <property type="component" value="Unassembled WGS sequence"/>
</dbReference>
<keyword evidence="3 6" id="KW-0812">Transmembrane</keyword>
<evidence type="ECO:0000313" key="7">
    <source>
        <dbReference type="EMBL" id="PFX31467.1"/>
    </source>
</evidence>
<evidence type="ECO:0000256" key="3">
    <source>
        <dbReference type="ARBA" id="ARBA00022692"/>
    </source>
</evidence>
<dbReference type="OrthoDB" id="61124at2759"/>
<organism evidence="7 8">
    <name type="scientific">Stylophora pistillata</name>
    <name type="common">Smooth cauliflower coral</name>
    <dbReference type="NCBI Taxonomy" id="50429"/>
    <lineage>
        <taxon>Eukaryota</taxon>
        <taxon>Metazoa</taxon>
        <taxon>Cnidaria</taxon>
        <taxon>Anthozoa</taxon>
        <taxon>Hexacorallia</taxon>
        <taxon>Scleractinia</taxon>
        <taxon>Astrocoeniina</taxon>
        <taxon>Pocilloporidae</taxon>
        <taxon>Stylophora</taxon>
    </lineage>
</organism>
<dbReference type="InterPro" id="IPR012446">
    <property type="entry name" value="CRAC_channel"/>
</dbReference>